<dbReference type="Pfam" id="PF02384">
    <property type="entry name" value="N6_Mtase"/>
    <property type="match status" value="1"/>
</dbReference>
<dbReference type="InterPro" id="IPR003356">
    <property type="entry name" value="DNA_methylase_A-5"/>
</dbReference>
<dbReference type="InterPro" id="IPR029063">
    <property type="entry name" value="SAM-dependent_MTases_sf"/>
</dbReference>
<gene>
    <name evidence="3" type="ORF">SAMN04490356_0515</name>
</gene>
<evidence type="ECO:0000313" key="4">
    <source>
        <dbReference type="Proteomes" id="UP000198609"/>
    </source>
</evidence>
<proteinExistence type="predicted"/>
<feature type="domain" description="DNA methylase adenine-specific" evidence="2">
    <location>
        <begin position="156"/>
        <end position="276"/>
    </location>
</feature>
<dbReference type="Gene3D" id="3.40.50.150">
    <property type="entry name" value="Vaccinia Virus protein VP39"/>
    <property type="match status" value="1"/>
</dbReference>
<dbReference type="GO" id="GO:0008170">
    <property type="term" value="F:N-methyltransferase activity"/>
    <property type="evidence" value="ECO:0007669"/>
    <property type="project" value="InterPro"/>
</dbReference>
<feature type="region of interest" description="Disordered" evidence="1">
    <location>
        <begin position="1"/>
        <end position="21"/>
    </location>
</feature>
<name>A0A1H4ICL2_STRMJ</name>
<dbReference type="Proteomes" id="UP000198609">
    <property type="component" value="Unassembled WGS sequence"/>
</dbReference>
<evidence type="ECO:0000256" key="1">
    <source>
        <dbReference type="SAM" id="MobiDB-lite"/>
    </source>
</evidence>
<keyword evidence="3" id="KW-0489">Methyltransferase</keyword>
<dbReference type="AlphaFoldDB" id="A0A1H4ICL2"/>
<reference evidence="4" key="1">
    <citation type="submission" date="2016-10" db="EMBL/GenBank/DDBJ databases">
        <authorList>
            <person name="Varghese N."/>
            <person name="Submissions S."/>
        </authorList>
    </citation>
    <scope>NUCLEOTIDE SEQUENCE [LARGE SCALE GENOMIC DNA]</scope>
    <source>
        <strain evidence="4">DSM 40318</strain>
    </source>
</reference>
<evidence type="ECO:0000313" key="3">
    <source>
        <dbReference type="EMBL" id="SEB31807.1"/>
    </source>
</evidence>
<protein>
    <submittedName>
        <fullName evidence="3">N-6 DNA Methylase</fullName>
    </submittedName>
</protein>
<sequence length="321" mass="34438">MDQPDSQDEVGADAEHPLRPRRAHGTAAEQLVAHVAESAAAAWHRDRGGVSIEIPLGVVAALAQVTQPAEGPDVSARLLALAPQELLALLERVWSRQWIVHPELVVWARPLHAWLTSSTPPAETVEAIHATARAAVRAGQLELTGAPDPWDRAQADLLGRMLDELRSHGAREAMGEHHTPPDVAALFSQFTVREADAPEPGRWFYEVAAGTGGIFRATAQHLRRRGLNPHGYGWSMVEIDPLAAACCAVNAVVWDLGPNVVIACADVLVTPDAHQQATAQRRRIRAHRDRVVGQAGLIATTRSAAALLNLPTAGNHEKGAP</sequence>
<keyword evidence="3" id="KW-0808">Transferase</keyword>
<evidence type="ECO:0000259" key="2">
    <source>
        <dbReference type="Pfam" id="PF02384"/>
    </source>
</evidence>
<feature type="compositionally biased region" description="Acidic residues" evidence="1">
    <location>
        <begin position="1"/>
        <end position="12"/>
    </location>
</feature>
<accession>A0A1H4ICL2</accession>
<dbReference type="GO" id="GO:0003677">
    <property type="term" value="F:DNA binding"/>
    <property type="evidence" value="ECO:0007669"/>
    <property type="project" value="InterPro"/>
</dbReference>
<keyword evidence="4" id="KW-1185">Reference proteome</keyword>
<dbReference type="GO" id="GO:0032259">
    <property type="term" value="P:methylation"/>
    <property type="evidence" value="ECO:0007669"/>
    <property type="project" value="UniProtKB-KW"/>
</dbReference>
<dbReference type="EMBL" id="FNST01000001">
    <property type="protein sequence ID" value="SEB31807.1"/>
    <property type="molecule type" value="Genomic_DNA"/>
</dbReference>
<organism evidence="3 4">
    <name type="scientific">Streptomyces melanosporofaciens</name>
    <dbReference type="NCBI Taxonomy" id="67327"/>
    <lineage>
        <taxon>Bacteria</taxon>
        <taxon>Bacillati</taxon>
        <taxon>Actinomycetota</taxon>
        <taxon>Actinomycetes</taxon>
        <taxon>Kitasatosporales</taxon>
        <taxon>Streptomycetaceae</taxon>
        <taxon>Streptomyces</taxon>
        <taxon>Streptomyces violaceusniger group</taxon>
    </lineage>
</organism>
<dbReference type="SUPFAM" id="SSF53335">
    <property type="entry name" value="S-adenosyl-L-methionine-dependent methyltransferases"/>
    <property type="match status" value="1"/>
</dbReference>